<dbReference type="RefSeq" id="WP_344979476.1">
    <property type="nucleotide sequence ID" value="NZ_BAAAVI010000064.1"/>
</dbReference>
<dbReference type="EMBL" id="BAAAVI010000064">
    <property type="protein sequence ID" value="GAA2899223.1"/>
    <property type="molecule type" value="Genomic_DNA"/>
</dbReference>
<gene>
    <name evidence="3" type="ORF">GCM10010517_64740</name>
</gene>
<evidence type="ECO:0000259" key="2">
    <source>
        <dbReference type="Pfam" id="PF00582"/>
    </source>
</evidence>
<name>A0ABN3W6X2_9ACTN</name>
<accession>A0ABN3W6X2</accession>
<evidence type="ECO:0000313" key="4">
    <source>
        <dbReference type="Proteomes" id="UP001500831"/>
    </source>
</evidence>
<feature type="domain" description="UspA" evidence="2">
    <location>
        <begin position="7"/>
        <end position="146"/>
    </location>
</feature>
<dbReference type="InterPro" id="IPR006016">
    <property type="entry name" value="UspA"/>
</dbReference>
<protein>
    <recommendedName>
        <fullName evidence="2">UspA domain-containing protein</fullName>
    </recommendedName>
</protein>
<organism evidence="3 4">
    <name type="scientific">Streptosporangium fragile</name>
    <dbReference type="NCBI Taxonomy" id="46186"/>
    <lineage>
        <taxon>Bacteria</taxon>
        <taxon>Bacillati</taxon>
        <taxon>Actinomycetota</taxon>
        <taxon>Actinomycetes</taxon>
        <taxon>Streptosporangiales</taxon>
        <taxon>Streptosporangiaceae</taxon>
        <taxon>Streptosporangium</taxon>
    </lineage>
</organism>
<comment type="similarity">
    <text evidence="1">Belongs to the universal stress protein A family.</text>
</comment>
<dbReference type="PRINTS" id="PR01438">
    <property type="entry name" value="UNVRSLSTRESS"/>
</dbReference>
<dbReference type="PANTHER" id="PTHR46268:SF6">
    <property type="entry name" value="UNIVERSAL STRESS PROTEIN UP12"/>
    <property type="match status" value="1"/>
</dbReference>
<dbReference type="Gene3D" id="3.40.50.620">
    <property type="entry name" value="HUPs"/>
    <property type="match status" value="1"/>
</dbReference>
<dbReference type="InterPro" id="IPR006015">
    <property type="entry name" value="Universal_stress_UspA"/>
</dbReference>
<dbReference type="PANTHER" id="PTHR46268">
    <property type="entry name" value="STRESS RESPONSE PROTEIN NHAX"/>
    <property type="match status" value="1"/>
</dbReference>
<evidence type="ECO:0000313" key="3">
    <source>
        <dbReference type="EMBL" id="GAA2899223.1"/>
    </source>
</evidence>
<keyword evidence="4" id="KW-1185">Reference proteome</keyword>
<dbReference type="SUPFAM" id="SSF52402">
    <property type="entry name" value="Adenine nucleotide alpha hydrolases-like"/>
    <property type="match status" value="1"/>
</dbReference>
<evidence type="ECO:0000256" key="1">
    <source>
        <dbReference type="ARBA" id="ARBA00008791"/>
    </source>
</evidence>
<proteinExistence type="inferred from homology"/>
<dbReference type="InterPro" id="IPR014729">
    <property type="entry name" value="Rossmann-like_a/b/a_fold"/>
</dbReference>
<dbReference type="Proteomes" id="UP001500831">
    <property type="component" value="Unassembled WGS sequence"/>
</dbReference>
<dbReference type="Pfam" id="PF00582">
    <property type="entry name" value="Usp"/>
    <property type="match status" value="1"/>
</dbReference>
<reference evidence="3 4" key="1">
    <citation type="journal article" date="2019" name="Int. J. Syst. Evol. Microbiol.">
        <title>The Global Catalogue of Microorganisms (GCM) 10K type strain sequencing project: providing services to taxonomists for standard genome sequencing and annotation.</title>
        <authorList>
            <consortium name="The Broad Institute Genomics Platform"/>
            <consortium name="The Broad Institute Genome Sequencing Center for Infectious Disease"/>
            <person name="Wu L."/>
            <person name="Ma J."/>
        </authorList>
    </citation>
    <scope>NUCLEOTIDE SEQUENCE [LARGE SCALE GENOMIC DNA]</scope>
    <source>
        <strain evidence="3 4">JCM 6242</strain>
    </source>
</reference>
<sequence length="178" mass="18546">MTYPGPYFRIVVGVDDSAAAWAALGWAAQQARRTGAELVVLHAWGELPGCRAPYAPPPAPAEETAQRAAAEAVVAAAVAAVRDGCPEVPVRSVICRERAERALLRHSGTADLLVLGCRRPVDDARGYTGATLRSCLARAACPTVVVAPGQVGRVESPPPSDAYAAIGSPFEMTRPAYG</sequence>
<comment type="caution">
    <text evidence="3">The sequence shown here is derived from an EMBL/GenBank/DDBJ whole genome shotgun (WGS) entry which is preliminary data.</text>
</comment>